<dbReference type="EMBL" id="JADBJN010000003">
    <property type="protein sequence ID" value="KAG5671595.1"/>
    <property type="molecule type" value="Genomic_DNA"/>
</dbReference>
<reference evidence="2" key="1">
    <citation type="submission" date="2021-03" db="EMBL/GenBank/DDBJ databases">
        <title>Chromosome level genome of the anhydrobiotic midge Polypedilum vanderplanki.</title>
        <authorList>
            <person name="Yoshida Y."/>
            <person name="Kikawada T."/>
            <person name="Gusev O."/>
        </authorList>
    </citation>
    <scope>NUCLEOTIDE SEQUENCE</scope>
    <source>
        <strain evidence="2">NIAS01</strain>
        <tissue evidence="2">Whole body or cell culture</tissue>
    </source>
</reference>
<evidence type="ECO:0000313" key="3">
    <source>
        <dbReference type="Proteomes" id="UP001107558"/>
    </source>
</evidence>
<evidence type="ECO:0000256" key="1">
    <source>
        <dbReference type="SAM" id="MobiDB-lite"/>
    </source>
</evidence>
<dbReference type="OrthoDB" id="10668138at2759"/>
<name>A0A9J6BQA1_POLVA</name>
<sequence length="377" mass="43170">MKTCKSSTQACDNNNQFISLFFFENGSSCKPDKLRIRKNDIEHKIEKMGKSFMYQDKIVYTLKGDPVMCSTQFSDNSAFVLVKPMDKFMRARYDDVMKELMSKLCSRPSDLGRNKIEKSCYAKSQSMPTVCAQKAPIPECARQPQVSECARAPQPSCGRAIQPNYAPPCPLKTSECNSTIQCSRKPKPVPVCCTPSESEEETEEDLDCPCDEPPRFRAKNDPKKNTKGSQNVAPAVQKKKRIEKSTAAKCCPCFIKHRKCIPRPESTCGNTKRTQTTKDDFKISIAKLKKAKRDERKRMQSYASSGRYKKTKQRQKPMYCPIQDGIEGCDDAKTLKKYEIAREKFFQKRIEVEEKLAKKLEVKYRDEFCSETEDDEE</sequence>
<keyword evidence="3" id="KW-1185">Reference proteome</keyword>
<dbReference type="AlphaFoldDB" id="A0A9J6BQA1"/>
<comment type="caution">
    <text evidence="2">The sequence shown here is derived from an EMBL/GenBank/DDBJ whole genome shotgun (WGS) entry which is preliminary data.</text>
</comment>
<dbReference type="Proteomes" id="UP001107558">
    <property type="component" value="Chromosome 3"/>
</dbReference>
<gene>
    <name evidence="2" type="ORF">PVAND_001788</name>
</gene>
<organism evidence="2 3">
    <name type="scientific">Polypedilum vanderplanki</name>
    <name type="common">Sleeping chironomid midge</name>
    <dbReference type="NCBI Taxonomy" id="319348"/>
    <lineage>
        <taxon>Eukaryota</taxon>
        <taxon>Metazoa</taxon>
        <taxon>Ecdysozoa</taxon>
        <taxon>Arthropoda</taxon>
        <taxon>Hexapoda</taxon>
        <taxon>Insecta</taxon>
        <taxon>Pterygota</taxon>
        <taxon>Neoptera</taxon>
        <taxon>Endopterygota</taxon>
        <taxon>Diptera</taxon>
        <taxon>Nematocera</taxon>
        <taxon>Chironomoidea</taxon>
        <taxon>Chironomidae</taxon>
        <taxon>Chironominae</taxon>
        <taxon>Polypedilum</taxon>
        <taxon>Polypedilum</taxon>
    </lineage>
</organism>
<accession>A0A9J6BQA1</accession>
<evidence type="ECO:0000313" key="2">
    <source>
        <dbReference type="EMBL" id="KAG5671595.1"/>
    </source>
</evidence>
<protein>
    <submittedName>
        <fullName evidence="2">Uncharacterized protein</fullName>
    </submittedName>
</protein>
<feature type="region of interest" description="Disordered" evidence="1">
    <location>
        <begin position="292"/>
        <end position="314"/>
    </location>
</feature>
<feature type="region of interest" description="Disordered" evidence="1">
    <location>
        <begin position="217"/>
        <end position="238"/>
    </location>
</feature>
<proteinExistence type="predicted"/>